<feature type="chain" id="PRO_5040166581" description="Secreted protein" evidence="2">
    <location>
        <begin position="32"/>
        <end position="166"/>
    </location>
</feature>
<keyword evidence="4" id="KW-1185">Reference proteome</keyword>
<gene>
    <name evidence="3" type="ORF">BJ875DRAFT_81176</name>
</gene>
<evidence type="ECO:0000256" key="1">
    <source>
        <dbReference type="SAM" id="MobiDB-lite"/>
    </source>
</evidence>
<dbReference type="AlphaFoldDB" id="A0A9P7YEH6"/>
<protein>
    <recommendedName>
        <fullName evidence="5">Secreted protein</fullName>
    </recommendedName>
</protein>
<comment type="caution">
    <text evidence="3">The sequence shown here is derived from an EMBL/GenBank/DDBJ whole genome shotgun (WGS) entry which is preliminary data.</text>
</comment>
<organism evidence="3 4">
    <name type="scientific">Amylocarpus encephaloides</name>
    <dbReference type="NCBI Taxonomy" id="45428"/>
    <lineage>
        <taxon>Eukaryota</taxon>
        <taxon>Fungi</taxon>
        <taxon>Dikarya</taxon>
        <taxon>Ascomycota</taxon>
        <taxon>Pezizomycotina</taxon>
        <taxon>Leotiomycetes</taxon>
        <taxon>Helotiales</taxon>
        <taxon>Helotiales incertae sedis</taxon>
        <taxon>Amylocarpus</taxon>
    </lineage>
</organism>
<evidence type="ECO:0000313" key="3">
    <source>
        <dbReference type="EMBL" id="KAG9232388.1"/>
    </source>
</evidence>
<proteinExistence type="predicted"/>
<dbReference type="EMBL" id="MU251551">
    <property type="protein sequence ID" value="KAG9232388.1"/>
    <property type="molecule type" value="Genomic_DNA"/>
</dbReference>
<keyword evidence="2" id="KW-0732">Signal</keyword>
<feature type="signal peptide" evidence="2">
    <location>
        <begin position="1"/>
        <end position="31"/>
    </location>
</feature>
<accession>A0A9P7YEH6</accession>
<sequence>MQYGGRRTPSCSLSLCLLLVNLAFLAFTTHQQPTTNHQHHHFPLQHHHRPLQPQHHYLLLRHHFPISPQLLRRSRVVCIPLIRLESPTHPREPQSNKSSSRSTTAQPNHQSIPARHLGRSVFASWLETGRDGQTDGESENHTARSPSHHEALVSAPAHEMAWTTQS</sequence>
<reference evidence="3" key="1">
    <citation type="journal article" date="2021" name="IMA Fungus">
        <title>Genomic characterization of three marine fungi, including Emericellopsis atlantica sp. nov. with signatures of a generalist lifestyle and marine biomass degradation.</title>
        <authorList>
            <person name="Hagestad O.C."/>
            <person name="Hou L."/>
            <person name="Andersen J.H."/>
            <person name="Hansen E.H."/>
            <person name="Altermark B."/>
            <person name="Li C."/>
            <person name="Kuhnert E."/>
            <person name="Cox R.J."/>
            <person name="Crous P.W."/>
            <person name="Spatafora J.W."/>
            <person name="Lail K."/>
            <person name="Amirebrahimi M."/>
            <person name="Lipzen A."/>
            <person name="Pangilinan J."/>
            <person name="Andreopoulos W."/>
            <person name="Hayes R.D."/>
            <person name="Ng V."/>
            <person name="Grigoriev I.V."/>
            <person name="Jackson S.A."/>
            <person name="Sutton T.D.S."/>
            <person name="Dobson A.D.W."/>
            <person name="Rama T."/>
        </authorList>
    </citation>
    <scope>NUCLEOTIDE SEQUENCE</scope>
    <source>
        <strain evidence="3">TRa018bII</strain>
    </source>
</reference>
<feature type="compositionally biased region" description="Polar residues" evidence="1">
    <location>
        <begin position="95"/>
        <end position="111"/>
    </location>
</feature>
<evidence type="ECO:0000256" key="2">
    <source>
        <dbReference type="SAM" id="SignalP"/>
    </source>
</evidence>
<evidence type="ECO:0008006" key="5">
    <source>
        <dbReference type="Google" id="ProtNLM"/>
    </source>
</evidence>
<feature type="region of interest" description="Disordered" evidence="1">
    <location>
        <begin position="86"/>
        <end position="166"/>
    </location>
</feature>
<name>A0A9P7YEH6_9HELO</name>
<feature type="compositionally biased region" description="Basic and acidic residues" evidence="1">
    <location>
        <begin position="128"/>
        <end position="151"/>
    </location>
</feature>
<dbReference type="Proteomes" id="UP000824998">
    <property type="component" value="Unassembled WGS sequence"/>
</dbReference>
<evidence type="ECO:0000313" key="4">
    <source>
        <dbReference type="Proteomes" id="UP000824998"/>
    </source>
</evidence>